<keyword evidence="2 3" id="KW-0479">Metal-binding</keyword>
<accession>A0A090QYL8</accession>
<comment type="caution">
    <text evidence="5">The sequence shown here is derived from an EMBL/GenBank/DDBJ whole genome shotgun (WGS) entry which is preliminary data.</text>
</comment>
<dbReference type="AlphaFoldDB" id="A0A090QYL8"/>
<comment type="similarity">
    <text evidence="3">Belongs to the malic enzymes family.</text>
</comment>
<dbReference type="Gene3D" id="3.40.50.720">
    <property type="entry name" value="NAD(P)-binding Rossmann-like Domain"/>
    <property type="match status" value="1"/>
</dbReference>
<evidence type="ECO:0000313" key="6">
    <source>
        <dbReference type="Proteomes" id="UP000029227"/>
    </source>
</evidence>
<dbReference type="PROSITE" id="PS00331">
    <property type="entry name" value="MALIC_ENZYMES"/>
    <property type="match status" value="1"/>
</dbReference>
<dbReference type="PIRSF" id="PIRSF000106">
    <property type="entry name" value="ME"/>
    <property type="match status" value="1"/>
</dbReference>
<dbReference type="PANTHER" id="PTHR23406:SF34">
    <property type="entry name" value="NAD-DEPENDENT MALIC ENZYME, MITOCHONDRIAL"/>
    <property type="match status" value="1"/>
</dbReference>
<dbReference type="GO" id="GO:0016616">
    <property type="term" value="F:oxidoreductase activity, acting on the CH-OH group of donors, NAD or NADP as acceptor"/>
    <property type="evidence" value="ECO:0007669"/>
    <property type="project" value="InterPro"/>
</dbReference>
<organism evidence="5 6">
    <name type="scientific">Photobacterium aphoticum</name>
    <dbReference type="NCBI Taxonomy" id="754436"/>
    <lineage>
        <taxon>Bacteria</taxon>
        <taxon>Pseudomonadati</taxon>
        <taxon>Pseudomonadota</taxon>
        <taxon>Gammaproteobacteria</taxon>
        <taxon>Vibrionales</taxon>
        <taxon>Vibrionaceae</taxon>
        <taxon>Photobacterium</taxon>
    </lineage>
</organism>
<proteinExistence type="inferred from homology"/>
<evidence type="ECO:0000256" key="1">
    <source>
        <dbReference type="PIRSR" id="PIRSR000106-2"/>
    </source>
</evidence>
<gene>
    <name evidence="5" type="ORF">JCM19237_2859</name>
</gene>
<sequence length="320" mass="34830">MEDFSKSNAFDNLTDYEEFLPSFNDDIQGTGSVVLAGILGAVKIKQESLADQTYVVYGAGAGGVGVADQIYAGLLKEGCSHAAARDKIFILDSQGLVFDDRDGLDEYKKRYAKPRALAEGWSVVEPGKVSLTELINHHPVTVLLGTSGIGGAFQEEHVQKMMEYTKRPMVFPLSNPTANCEAVPEAIYQWSDGQAIVATGSPFENVTYNGYEYRIGQGNNVFIFPGVGLAAIVSQASKIPLDMFTTASYALAEMVSDADLQNGCVYPRISQLKDVSLHVASRILENMQATEANSALVGKDIEQELAAHIWEPVYLPYRRV</sequence>
<dbReference type="GO" id="GO:0046872">
    <property type="term" value="F:metal ion binding"/>
    <property type="evidence" value="ECO:0007669"/>
    <property type="project" value="UniProtKB-KW"/>
</dbReference>
<feature type="domain" description="Malic enzyme NAD-binding" evidence="4">
    <location>
        <begin position="27"/>
        <end position="288"/>
    </location>
</feature>
<dbReference type="PRINTS" id="PR00072">
    <property type="entry name" value="MALOXRDTASE"/>
</dbReference>
<dbReference type="EMBL" id="BBMN01000024">
    <property type="protein sequence ID" value="GAL08305.1"/>
    <property type="molecule type" value="Genomic_DNA"/>
</dbReference>
<evidence type="ECO:0000256" key="3">
    <source>
        <dbReference type="RuleBase" id="RU003427"/>
    </source>
</evidence>
<dbReference type="NCBIfam" id="NF010052">
    <property type="entry name" value="PRK13529.1"/>
    <property type="match status" value="1"/>
</dbReference>
<evidence type="ECO:0000256" key="2">
    <source>
        <dbReference type="PIRSR" id="PIRSR000106-3"/>
    </source>
</evidence>
<dbReference type="GO" id="GO:0004470">
    <property type="term" value="F:malic enzyme activity"/>
    <property type="evidence" value="ECO:0007669"/>
    <property type="project" value="InterPro"/>
</dbReference>
<dbReference type="InterPro" id="IPR012302">
    <property type="entry name" value="Malic_NAD-bd"/>
</dbReference>
<protein>
    <submittedName>
        <fullName evidence="5">NAD-dependent malic enzyme</fullName>
        <ecNumber evidence="5">1.1.1.38</ecNumber>
    </submittedName>
</protein>
<dbReference type="EC" id="1.1.1.38" evidence="5"/>
<keyword evidence="5" id="KW-0560">Oxidoreductase</keyword>
<dbReference type="InterPro" id="IPR001891">
    <property type="entry name" value="Malic_OxRdtase"/>
</dbReference>
<dbReference type="eggNOG" id="COG0281">
    <property type="taxonomic scope" value="Bacteria"/>
</dbReference>
<feature type="binding site" evidence="1">
    <location>
        <position position="175"/>
    </location>
    <ligand>
        <name>(S)-malate</name>
        <dbReference type="ChEBI" id="CHEBI:15589"/>
    </ligand>
</feature>
<feature type="binding site" evidence="2">
    <location>
        <position position="3"/>
    </location>
    <ligand>
        <name>a divalent metal cation</name>
        <dbReference type="ChEBI" id="CHEBI:60240"/>
    </ligand>
</feature>
<dbReference type="Pfam" id="PF03949">
    <property type="entry name" value="Malic_M"/>
    <property type="match status" value="1"/>
</dbReference>
<dbReference type="SUPFAM" id="SSF51735">
    <property type="entry name" value="NAD(P)-binding Rossmann-fold domains"/>
    <property type="match status" value="1"/>
</dbReference>
<feature type="binding site" evidence="2">
    <location>
        <position position="26"/>
    </location>
    <ligand>
        <name>a divalent metal cation</name>
        <dbReference type="ChEBI" id="CHEBI:60240"/>
    </ligand>
</feature>
<evidence type="ECO:0000313" key="5">
    <source>
        <dbReference type="EMBL" id="GAL08305.1"/>
    </source>
</evidence>
<dbReference type="GO" id="GO:0051287">
    <property type="term" value="F:NAD binding"/>
    <property type="evidence" value="ECO:0007669"/>
    <property type="project" value="InterPro"/>
</dbReference>
<dbReference type="SMART" id="SM00919">
    <property type="entry name" value="Malic_M"/>
    <property type="match status" value="1"/>
</dbReference>
<dbReference type="GO" id="GO:0006108">
    <property type="term" value="P:malate metabolic process"/>
    <property type="evidence" value="ECO:0007669"/>
    <property type="project" value="TreeGrafter"/>
</dbReference>
<reference evidence="5 6" key="1">
    <citation type="journal article" date="2014" name="Genome Announc.">
        <title>Draft Genome Sequences of Two Vibrionaceae Species, Vibrio ponticus C121 and Photobacterium aphoticum C119, Isolated as Coral Reef Microbiota.</title>
        <authorList>
            <person name="Al-saari N."/>
            <person name="Meirelles P.M."/>
            <person name="Mino S."/>
            <person name="Suda W."/>
            <person name="Oshima K."/>
            <person name="Hattori M."/>
            <person name="Ohkuma M."/>
            <person name="Thompson F.L."/>
            <person name="Gomez-Gil B."/>
            <person name="Sawabe T."/>
            <person name="Sawabe T."/>
        </authorList>
    </citation>
    <scope>NUCLEOTIDE SEQUENCE [LARGE SCALE GENOMIC DNA]</scope>
    <source>
        <strain evidence="5 6">JCM 19237</strain>
    </source>
</reference>
<comment type="cofactor">
    <cofactor evidence="2">
        <name>Mg(2+)</name>
        <dbReference type="ChEBI" id="CHEBI:18420"/>
    </cofactor>
    <cofactor evidence="2">
        <name>Mn(2+)</name>
        <dbReference type="ChEBI" id="CHEBI:29035"/>
    </cofactor>
    <text evidence="2">Divalent metal cations. Prefers magnesium or manganese.</text>
</comment>
<dbReference type="PANTHER" id="PTHR23406">
    <property type="entry name" value="MALIC ENZYME-RELATED"/>
    <property type="match status" value="1"/>
</dbReference>
<evidence type="ECO:0000259" key="4">
    <source>
        <dbReference type="SMART" id="SM00919"/>
    </source>
</evidence>
<dbReference type="InterPro" id="IPR036291">
    <property type="entry name" value="NAD(P)-bd_dom_sf"/>
</dbReference>
<feature type="binding site" evidence="1">
    <location>
        <position position="219"/>
    </location>
    <ligand>
        <name>(S)-malate</name>
        <dbReference type="ChEBI" id="CHEBI:15589"/>
    </ligand>
</feature>
<dbReference type="InterPro" id="IPR015884">
    <property type="entry name" value="Malic_enzyme_CS"/>
</dbReference>
<feature type="binding site" evidence="2">
    <location>
        <position position="2"/>
    </location>
    <ligand>
        <name>a divalent metal cation</name>
        <dbReference type="ChEBI" id="CHEBI:60240"/>
    </ligand>
</feature>
<name>A0A090QYL8_9GAMM</name>
<dbReference type="STRING" id="754436.JCM19237_2859"/>
<dbReference type="Proteomes" id="UP000029227">
    <property type="component" value="Unassembled WGS sequence"/>
</dbReference>